<comment type="caution">
    <text evidence="2">The sequence shown here is derived from an EMBL/GenBank/DDBJ whole genome shotgun (WGS) entry which is preliminary data.</text>
</comment>
<proteinExistence type="predicted"/>
<evidence type="ECO:0000313" key="2">
    <source>
        <dbReference type="EMBL" id="KAH0538201.1"/>
    </source>
</evidence>
<evidence type="ECO:0000313" key="3">
    <source>
        <dbReference type="Proteomes" id="UP000698800"/>
    </source>
</evidence>
<feature type="region of interest" description="Disordered" evidence="1">
    <location>
        <begin position="344"/>
        <end position="383"/>
    </location>
</feature>
<dbReference type="Proteomes" id="UP000698800">
    <property type="component" value="Unassembled WGS sequence"/>
</dbReference>
<dbReference type="AlphaFoldDB" id="A0A9P8L1N9"/>
<sequence>MPAIRFMQNLGISESYRLVTMLPHEIENGPQTPMAGSNATMSARREITDPGGYATVGQPRRGKLSRVTERSFSGQLADFLGGEVPIQFTAGLSVEASGNRLPYLASGKPSSLNSWGRSLVLSSSGVLGLPIAGGIAEPNGDRAAYQDAASNTPIEDLTIPKHEAGRSQVVDHGLYADTLAVSSSPFKPSGGARTRSYTKGQHDSHHLGLASGEPLDAPLESKDIEGHPEVKVRDFAYATSSGRDGRTNWANFSVDSAVAIVNALKEARQMGQRPRQLTQELEALLQVGELAVVNLPKLLSLHESELKLEVGRVFTDSLDGNPALRVQLASLLVATYAAGDEKLEQSPPRAIVSSQSPLGIPRPGARRNSLHRRSPAGSGYQSLFPSSPSSQAIFSHAQAITPASHGGSMGSIFQSANRKLDFAQDEGKGIETTLTTAGDLQRAQTLALGGEVSVAVRATEQPSKVEDLSREANSPSAPVAFSALSANYVSGSLTNEEIARALLKRASLQANTGARSAPTGREVEEARILRQRPPPAPEIRHVDMPTTVRGTTPTIEEFQNAMARAVLLAKQKGIPPPDWEQLMKQEDYFFRYDPNTATDSELRKLTRIQEEDGLDPEETACPEEIFPSPGEAKAFSFGRATISTQPVQIGNISSTPVADGAEDQEVLTQAAIIHEANIAGTLEYICKQENTSPQTDADPFQGFDAWLISREQASSMAARVGRPEGEEPAKEETNFSIFGLNKDSPGETRDTPDSEKLSPIKRENRGEPGVIGYGKLADIERSNFENTQSSKSIESAATPIQAPEGFEPLLP</sequence>
<feature type="compositionally biased region" description="Polar residues" evidence="1">
    <location>
        <begin position="784"/>
        <end position="795"/>
    </location>
</feature>
<accession>A0A9P8L1N9</accession>
<organism evidence="2 3">
    <name type="scientific">Glutinoglossum americanum</name>
    <dbReference type="NCBI Taxonomy" id="1670608"/>
    <lineage>
        <taxon>Eukaryota</taxon>
        <taxon>Fungi</taxon>
        <taxon>Dikarya</taxon>
        <taxon>Ascomycota</taxon>
        <taxon>Pezizomycotina</taxon>
        <taxon>Geoglossomycetes</taxon>
        <taxon>Geoglossales</taxon>
        <taxon>Geoglossaceae</taxon>
        <taxon>Glutinoglossum</taxon>
    </lineage>
</organism>
<feature type="region of interest" description="Disordered" evidence="1">
    <location>
        <begin position="720"/>
        <end position="811"/>
    </location>
</feature>
<feature type="region of interest" description="Disordered" evidence="1">
    <location>
        <begin position="185"/>
        <end position="224"/>
    </location>
</feature>
<protein>
    <submittedName>
        <fullName evidence="2">Uncharacterized protein</fullName>
    </submittedName>
</protein>
<feature type="compositionally biased region" description="Basic and acidic residues" evidence="1">
    <location>
        <begin position="721"/>
        <end position="733"/>
    </location>
</feature>
<gene>
    <name evidence="2" type="ORF">FGG08_005170</name>
</gene>
<keyword evidence="3" id="KW-1185">Reference proteome</keyword>
<reference evidence="2" key="1">
    <citation type="submission" date="2021-03" db="EMBL/GenBank/DDBJ databases">
        <title>Comparative genomics and phylogenomic investigation of the class Geoglossomycetes provide insights into ecological specialization and systematics.</title>
        <authorList>
            <person name="Melie T."/>
            <person name="Pirro S."/>
            <person name="Miller A.N."/>
            <person name="Quandt A."/>
        </authorList>
    </citation>
    <scope>NUCLEOTIDE SEQUENCE</scope>
    <source>
        <strain evidence="2">GBOQ0MN5Z8</strain>
    </source>
</reference>
<evidence type="ECO:0000256" key="1">
    <source>
        <dbReference type="SAM" id="MobiDB-lite"/>
    </source>
</evidence>
<feature type="compositionally biased region" description="Basic residues" evidence="1">
    <location>
        <begin position="364"/>
        <end position="374"/>
    </location>
</feature>
<dbReference type="EMBL" id="JAGHQL010000118">
    <property type="protein sequence ID" value="KAH0538201.1"/>
    <property type="molecule type" value="Genomic_DNA"/>
</dbReference>
<dbReference type="OrthoDB" id="5419991at2759"/>
<name>A0A9P8L1N9_9PEZI</name>
<feature type="compositionally biased region" description="Basic and acidic residues" evidence="1">
    <location>
        <begin position="744"/>
        <end position="766"/>
    </location>
</feature>